<proteinExistence type="predicted"/>
<sequence>MHKFELLSVTTRKIVGLFAVGLLGAAVGCSSPAATTDTAASAETTAPAATTEAAAEPAVEESGTVSYTDYTGHTVQIPVNPQRVIYYGETLGDLLELGVTPIATSTAELEDRLFSSEVPDIQDVGSPPDPEKSLSLSPDLIITGDTDEKLLESLSKVAPTITFNTFATLEDRMKDLGVILNKKDEAAAWIQQYKTASAEMWKQLHKNGVGENETASVFTFYPGNRLFVMAGTGLPQALYQENGFKAPAATQKLIDEGTGFLEISPELLEEYAGDRIFILNAVAEEAQESTEDLLKTEIWKKLPAVRAGNVYRIDILKASSDAYTLEALLKTIPELIGAQS</sequence>
<gene>
    <name evidence="1" type="ORF">WKI47_24870</name>
</gene>
<dbReference type="Proteomes" id="UP001380953">
    <property type="component" value="Unassembled WGS sequence"/>
</dbReference>
<evidence type="ECO:0000313" key="1">
    <source>
        <dbReference type="EMBL" id="MEJ8307155.1"/>
    </source>
</evidence>
<accession>A0ACC6PJI9</accession>
<reference evidence="1" key="1">
    <citation type="submission" date="2024-03" db="EMBL/GenBank/DDBJ databases">
        <title>Whole genome sequecning of epiphytes from Marcgravia umbellata leaves.</title>
        <authorList>
            <person name="Kumar G."/>
            <person name="Savka M.A."/>
        </authorList>
    </citation>
    <scope>NUCLEOTIDE SEQUENCE</scope>
    <source>
        <strain evidence="1">RIT_BL5</strain>
    </source>
</reference>
<evidence type="ECO:0000313" key="2">
    <source>
        <dbReference type="Proteomes" id="UP001380953"/>
    </source>
</evidence>
<organism evidence="1 2">
    <name type="scientific">Saccharibacillus sacchari</name>
    <dbReference type="NCBI Taxonomy" id="456493"/>
    <lineage>
        <taxon>Bacteria</taxon>
        <taxon>Bacillati</taxon>
        <taxon>Bacillota</taxon>
        <taxon>Bacilli</taxon>
        <taxon>Bacillales</taxon>
        <taxon>Paenibacillaceae</taxon>
        <taxon>Saccharibacillus</taxon>
    </lineage>
</organism>
<name>A0ACC6PJI9_9BACL</name>
<keyword evidence="2" id="KW-1185">Reference proteome</keyword>
<dbReference type="EMBL" id="JBBKAR010000061">
    <property type="protein sequence ID" value="MEJ8307155.1"/>
    <property type="molecule type" value="Genomic_DNA"/>
</dbReference>
<comment type="caution">
    <text evidence="1">The sequence shown here is derived from an EMBL/GenBank/DDBJ whole genome shotgun (WGS) entry which is preliminary data.</text>
</comment>
<protein>
    <submittedName>
        <fullName evidence="1">ABC transporter substrate-binding protein</fullName>
    </submittedName>
</protein>